<evidence type="ECO:0000313" key="2">
    <source>
        <dbReference type="EMBL" id="EER17368.1"/>
    </source>
</evidence>
<organism evidence="3">
    <name type="scientific">Perkinsus marinus (strain ATCC 50983 / TXsc)</name>
    <dbReference type="NCBI Taxonomy" id="423536"/>
    <lineage>
        <taxon>Eukaryota</taxon>
        <taxon>Sar</taxon>
        <taxon>Alveolata</taxon>
        <taxon>Perkinsozoa</taxon>
        <taxon>Perkinsea</taxon>
        <taxon>Perkinsida</taxon>
        <taxon>Perkinsidae</taxon>
        <taxon>Perkinsus</taxon>
    </lineage>
</organism>
<name>C5KDR5_PERM5</name>
<gene>
    <name evidence="2" type="ORF">Pmar_PMAR022313</name>
</gene>
<dbReference type="AlphaFoldDB" id="C5KDR5"/>
<feature type="region of interest" description="Disordered" evidence="1">
    <location>
        <begin position="72"/>
        <end position="110"/>
    </location>
</feature>
<dbReference type="RefSeq" id="XP_002785572.1">
    <property type="nucleotide sequence ID" value="XM_002785526.1"/>
</dbReference>
<keyword evidence="3" id="KW-1185">Reference proteome</keyword>
<evidence type="ECO:0000313" key="3">
    <source>
        <dbReference type="Proteomes" id="UP000007800"/>
    </source>
</evidence>
<accession>C5KDR5</accession>
<reference evidence="2 3" key="1">
    <citation type="submission" date="2008-07" db="EMBL/GenBank/DDBJ databases">
        <authorList>
            <person name="El-Sayed N."/>
            <person name="Caler E."/>
            <person name="Inman J."/>
            <person name="Amedeo P."/>
            <person name="Hass B."/>
            <person name="Wortman J."/>
        </authorList>
    </citation>
    <scope>NUCLEOTIDE SEQUENCE [LARGE SCALE GENOMIC DNA]</scope>
    <source>
        <strain evidence="3">ATCC 50983 / TXsc</strain>
    </source>
</reference>
<proteinExistence type="predicted"/>
<dbReference type="OrthoDB" id="8062037at2759"/>
<dbReference type="Proteomes" id="UP000007800">
    <property type="component" value="Unassembled WGS sequence"/>
</dbReference>
<dbReference type="InParanoid" id="C5KDR5"/>
<protein>
    <submittedName>
        <fullName evidence="2">Uncharacterized protein</fullName>
    </submittedName>
</protein>
<sequence>MAKAHAATKELLQSIRNAAIANDKAKVERIIGFVLSAVDDRRIESAKMHRKIKEKEHQIQCKKEQLQQLWSRNARKGHKSQTRLDVEAGGRRNRKGKKSLNPNMHGGDLARVKKQKIVDLDGDGLETMFRDT</sequence>
<dbReference type="GeneID" id="9062422"/>
<dbReference type="EMBL" id="GG672124">
    <property type="protein sequence ID" value="EER17368.1"/>
    <property type="molecule type" value="Genomic_DNA"/>
</dbReference>
<evidence type="ECO:0000256" key="1">
    <source>
        <dbReference type="SAM" id="MobiDB-lite"/>
    </source>
</evidence>